<dbReference type="SUPFAM" id="SSF50978">
    <property type="entry name" value="WD40 repeat-like"/>
    <property type="match status" value="1"/>
</dbReference>
<feature type="chain" id="PRO_5029579408" evidence="3">
    <location>
        <begin position="23"/>
        <end position="633"/>
    </location>
</feature>
<dbReference type="InterPro" id="IPR036322">
    <property type="entry name" value="WD40_repeat_dom_sf"/>
</dbReference>
<dbReference type="PANTHER" id="PTHR35464:SF1">
    <property type="entry name" value="OS06G0115200 PROTEIN"/>
    <property type="match status" value="1"/>
</dbReference>
<dbReference type="InterPro" id="IPR015943">
    <property type="entry name" value="WD40/YVTN_repeat-like_dom_sf"/>
</dbReference>
<evidence type="ECO:0000313" key="5">
    <source>
        <dbReference type="Proteomes" id="UP000593562"/>
    </source>
</evidence>
<sequence>MAGKLFFLLFIFASSLIIFVCCMEVETEASVQLNQQVVEQQDQQLLLLNRLEELVKNLSEIVNKLESTLSPKLTHLNHQQEKIITINQRKLEHDEVVAGVGVDEEKEENKEEERMRPISVPVTKYGPTWSERFQFVAAVKLGDSVVTSINVLPFRDYEGLSKYVAVGDDQGRVYLFTKNGDVLLEFVTTCESPVTAMLSYTSVYKNQSILVTGHQNGVVLVHKLFEVAPTGEEWSSLSMESVSKLKDGQGGGHAITILEVHPVGRLRYIVSSDMSGQIRVFNENGTIYGTVTPSSRPLAFLKQRLLFLTEKGAASLDLRSMRITESKCEGLNHSIVRNYVFDATERSKAYGFTSEGHLIHVLLLGDVANFKCRLRSRQKFEMDEPLNFQAIKGYLLIVNKEKIFVYNVSSQHYGRPGAPRLIFSAGLDDIISSFLNYQMVDDDAFANRRRAVTLIATDREKLVVLSLGDGYVGMYRSNLPVFKGEFSSMIWTSPVLFFIVFLIVACIFFAKKREALTSWGPDDPFITPSATNGAPIGSTSGDRSFVDTSNRGADIIGLRGPSRRYVSPSRYAGGDAGSYRPSSSDPSSRPASVDPNFRATSELKFRGSALESSGFPKRRDSLFVNSQVLDDSN</sequence>
<feature type="transmembrane region" description="Helical" evidence="2">
    <location>
        <begin position="489"/>
        <end position="510"/>
    </location>
</feature>
<dbReference type="PANTHER" id="PTHR35464">
    <property type="entry name" value="OS06G0115200 PROTEIN"/>
    <property type="match status" value="1"/>
</dbReference>
<keyword evidence="5" id="KW-1185">Reference proteome</keyword>
<comment type="caution">
    <text evidence="4">The sequence shown here is derived from an EMBL/GenBank/DDBJ whole genome shotgun (WGS) entry which is preliminary data.</text>
</comment>
<feature type="region of interest" description="Disordered" evidence="1">
    <location>
        <begin position="569"/>
        <end position="598"/>
    </location>
</feature>
<name>A0A7J7E286_TRIWF</name>
<dbReference type="Proteomes" id="UP000593562">
    <property type="component" value="Unassembled WGS sequence"/>
</dbReference>
<keyword evidence="2" id="KW-0812">Transmembrane</keyword>
<feature type="compositionally biased region" description="Low complexity" evidence="1">
    <location>
        <begin position="578"/>
        <end position="595"/>
    </location>
</feature>
<gene>
    <name evidence="4" type="ORF">HS088_TW01G00613</name>
</gene>
<dbReference type="OrthoDB" id="2018951at2759"/>
<keyword evidence="2" id="KW-1133">Transmembrane helix</keyword>
<accession>A0A7J7E286</accession>
<evidence type="ECO:0000313" key="4">
    <source>
        <dbReference type="EMBL" id="KAF5752697.1"/>
    </source>
</evidence>
<feature type="signal peptide" evidence="3">
    <location>
        <begin position="1"/>
        <end position="22"/>
    </location>
</feature>
<dbReference type="EMBL" id="JAAARO010000001">
    <property type="protein sequence ID" value="KAF5752697.1"/>
    <property type="molecule type" value="Genomic_DNA"/>
</dbReference>
<evidence type="ECO:0000256" key="1">
    <source>
        <dbReference type="SAM" id="MobiDB-lite"/>
    </source>
</evidence>
<dbReference type="InterPro" id="IPR045288">
    <property type="entry name" value="At1g75140-like"/>
</dbReference>
<keyword evidence="2" id="KW-0472">Membrane</keyword>
<reference evidence="4 5" key="1">
    <citation type="journal article" date="2020" name="Nat. Commun.">
        <title>Genome of Tripterygium wilfordii and identification of cytochrome P450 involved in triptolide biosynthesis.</title>
        <authorList>
            <person name="Tu L."/>
            <person name="Su P."/>
            <person name="Zhang Z."/>
            <person name="Gao L."/>
            <person name="Wang J."/>
            <person name="Hu T."/>
            <person name="Zhou J."/>
            <person name="Zhang Y."/>
            <person name="Zhao Y."/>
            <person name="Liu Y."/>
            <person name="Song Y."/>
            <person name="Tong Y."/>
            <person name="Lu Y."/>
            <person name="Yang J."/>
            <person name="Xu C."/>
            <person name="Jia M."/>
            <person name="Peters R.J."/>
            <person name="Huang L."/>
            <person name="Gao W."/>
        </authorList>
    </citation>
    <scope>NUCLEOTIDE SEQUENCE [LARGE SCALE GENOMIC DNA]</scope>
    <source>
        <strain evidence="5">cv. XIE 37</strain>
        <tissue evidence="4">Leaf</tissue>
    </source>
</reference>
<dbReference type="FunCoup" id="A0A7J7E286">
    <property type="interactions" value="1805"/>
</dbReference>
<protein>
    <submittedName>
        <fullName evidence="4">Uncharacterized protein</fullName>
    </submittedName>
</protein>
<dbReference type="AlphaFoldDB" id="A0A7J7E286"/>
<keyword evidence="3" id="KW-0732">Signal</keyword>
<organism evidence="4 5">
    <name type="scientific">Tripterygium wilfordii</name>
    <name type="common">Thunder God vine</name>
    <dbReference type="NCBI Taxonomy" id="458696"/>
    <lineage>
        <taxon>Eukaryota</taxon>
        <taxon>Viridiplantae</taxon>
        <taxon>Streptophyta</taxon>
        <taxon>Embryophyta</taxon>
        <taxon>Tracheophyta</taxon>
        <taxon>Spermatophyta</taxon>
        <taxon>Magnoliopsida</taxon>
        <taxon>eudicotyledons</taxon>
        <taxon>Gunneridae</taxon>
        <taxon>Pentapetalae</taxon>
        <taxon>rosids</taxon>
        <taxon>fabids</taxon>
        <taxon>Celastrales</taxon>
        <taxon>Celastraceae</taxon>
        <taxon>Tripterygium</taxon>
    </lineage>
</organism>
<evidence type="ECO:0000256" key="2">
    <source>
        <dbReference type="SAM" id="Phobius"/>
    </source>
</evidence>
<proteinExistence type="predicted"/>
<dbReference type="InParanoid" id="A0A7J7E286"/>
<evidence type="ECO:0000256" key="3">
    <source>
        <dbReference type="SAM" id="SignalP"/>
    </source>
</evidence>
<dbReference type="Gene3D" id="2.130.10.10">
    <property type="entry name" value="YVTN repeat-like/Quinoprotein amine dehydrogenase"/>
    <property type="match status" value="1"/>
</dbReference>